<dbReference type="AlphaFoldDB" id="A0A445G7P3"/>
<evidence type="ECO:0000256" key="5">
    <source>
        <dbReference type="RuleBase" id="RU362057"/>
    </source>
</evidence>
<dbReference type="CDD" id="cd03784">
    <property type="entry name" value="GT1_Gtf-like"/>
    <property type="match status" value="1"/>
</dbReference>
<keyword evidence="7" id="KW-1185">Reference proteome</keyword>
<reference evidence="6 7" key="1">
    <citation type="submission" date="2018-09" db="EMBL/GenBank/DDBJ databases">
        <title>A high-quality reference genome of wild soybean provides a powerful tool to mine soybean genomes.</title>
        <authorList>
            <person name="Xie M."/>
            <person name="Chung C.Y.L."/>
            <person name="Li M.-W."/>
            <person name="Wong F.-L."/>
            <person name="Chan T.-F."/>
            <person name="Lam H.-M."/>
        </authorList>
    </citation>
    <scope>NUCLEOTIDE SEQUENCE [LARGE SCALE GENOMIC DNA]</scope>
    <source>
        <strain evidence="7">cv. W05</strain>
        <tissue evidence="6">Hypocotyl of etiolated seedlings</tissue>
    </source>
</reference>
<evidence type="ECO:0000256" key="1">
    <source>
        <dbReference type="ARBA" id="ARBA00009995"/>
    </source>
</evidence>
<evidence type="ECO:0000256" key="2">
    <source>
        <dbReference type="ARBA" id="ARBA00022676"/>
    </source>
</evidence>
<dbReference type="SMR" id="A0A445G7P3"/>
<keyword evidence="2 4" id="KW-0328">Glycosyltransferase</keyword>
<evidence type="ECO:0000256" key="3">
    <source>
        <dbReference type="ARBA" id="ARBA00022679"/>
    </source>
</evidence>
<evidence type="ECO:0000313" key="7">
    <source>
        <dbReference type="Proteomes" id="UP000289340"/>
    </source>
</evidence>
<evidence type="ECO:0000256" key="4">
    <source>
        <dbReference type="RuleBase" id="RU003718"/>
    </source>
</evidence>
<sequence length="484" mass="53902">MSVDERVNVLMVSMALQGHMNPMLKFAKHLISKGVHVTIATTEDGRHRMLKKTKPSNANSNNSNNKNNLKFSDNSGIELVFFSDGLSLGFDRSDTESLVNTTREKGSTNFSTLLTGLTKVRKYACVVVNPFVPWAIDVAAEHGIPCAMLWIQASATYSIYYRYLKNINSYPNLEDPNEKVHLPGLPPFEVKDIPSFILPSTPYHFRHLIRGLFEALNKVNWVLGASFYEIEKEIVNSMASLTPIYSVGPLVSPFLLGENEKSDVSVDMWSAEDICLEWLDNKPDSSVIYVSFGSLLVLSQKQVDNIAAALKNSNKAFLWVVKPGGSNDDDVVAAELPNWFLDETNYKEKGLVVKWCPQEKVLMHPSVACFISHCGWNSTLETVVTGVPVIAWPFWTDQPTNAMLIENVFRNGVRVKCGEDGIASVEEIERCIRGVMEGKSGEEIKKRAMELKESAQKALKDGGSSNKNINQFITDLIAWNSARA</sequence>
<gene>
    <name evidence="6" type="ORF">D0Y65_046050</name>
</gene>
<accession>A0A445G7P3</accession>
<dbReference type="GO" id="GO:0080043">
    <property type="term" value="F:quercetin 3-O-glucosyltransferase activity"/>
    <property type="evidence" value="ECO:0007669"/>
    <property type="project" value="TreeGrafter"/>
</dbReference>
<dbReference type="SUPFAM" id="SSF53756">
    <property type="entry name" value="UDP-Glycosyltransferase/glycogen phosphorylase"/>
    <property type="match status" value="1"/>
</dbReference>
<dbReference type="Proteomes" id="UP000289340">
    <property type="component" value="Chromosome 17"/>
</dbReference>
<proteinExistence type="inferred from homology"/>
<dbReference type="PANTHER" id="PTHR11926">
    <property type="entry name" value="GLUCOSYL/GLUCURONOSYL TRANSFERASES"/>
    <property type="match status" value="1"/>
</dbReference>
<dbReference type="FunFam" id="3.40.50.2000:FF:000101">
    <property type="entry name" value="Glycosyltransferase"/>
    <property type="match status" value="1"/>
</dbReference>
<keyword evidence="3 4" id="KW-0808">Transferase</keyword>
<dbReference type="EC" id="2.4.1.-" evidence="5"/>
<dbReference type="Pfam" id="PF00201">
    <property type="entry name" value="UDPGT"/>
    <property type="match status" value="1"/>
</dbReference>
<organism evidence="6 7">
    <name type="scientific">Glycine soja</name>
    <name type="common">Wild soybean</name>
    <dbReference type="NCBI Taxonomy" id="3848"/>
    <lineage>
        <taxon>Eukaryota</taxon>
        <taxon>Viridiplantae</taxon>
        <taxon>Streptophyta</taxon>
        <taxon>Embryophyta</taxon>
        <taxon>Tracheophyta</taxon>
        <taxon>Spermatophyta</taxon>
        <taxon>Magnoliopsida</taxon>
        <taxon>eudicotyledons</taxon>
        <taxon>Gunneridae</taxon>
        <taxon>Pentapetalae</taxon>
        <taxon>rosids</taxon>
        <taxon>fabids</taxon>
        <taxon>Fabales</taxon>
        <taxon>Fabaceae</taxon>
        <taxon>Papilionoideae</taxon>
        <taxon>50 kb inversion clade</taxon>
        <taxon>NPAAA clade</taxon>
        <taxon>indigoferoid/millettioid clade</taxon>
        <taxon>Phaseoleae</taxon>
        <taxon>Glycine</taxon>
        <taxon>Glycine subgen. Soja</taxon>
    </lineage>
</organism>
<comment type="similarity">
    <text evidence="1 4">Belongs to the UDP-glycosyltransferase family.</text>
</comment>
<dbReference type="PANTHER" id="PTHR11926:SF1264">
    <property type="entry name" value="GLYCOSYLTRANSFERASE-RELATED"/>
    <property type="match status" value="1"/>
</dbReference>
<dbReference type="FunFam" id="3.40.50.2000:FF:000019">
    <property type="entry name" value="Glycosyltransferase"/>
    <property type="match status" value="1"/>
</dbReference>
<protein>
    <recommendedName>
        <fullName evidence="5">Glycosyltransferase</fullName>
        <ecNumber evidence="5">2.4.1.-</ecNumber>
    </recommendedName>
</protein>
<dbReference type="EMBL" id="QZWG01000017">
    <property type="protein sequence ID" value="RZB57217.1"/>
    <property type="molecule type" value="Genomic_DNA"/>
</dbReference>
<dbReference type="PROSITE" id="PS00375">
    <property type="entry name" value="UDPGT"/>
    <property type="match status" value="1"/>
</dbReference>
<dbReference type="Gene3D" id="3.40.50.2000">
    <property type="entry name" value="Glycogen Phosphorylase B"/>
    <property type="match status" value="2"/>
</dbReference>
<dbReference type="GO" id="GO:0010294">
    <property type="term" value="F:abscisic acid glucosyltransferase activity"/>
    <property type="evidence" value="ECO:0007669"/>
    <property type="project" value="TreeGrafter"/>
</dbReference>
<dbReference type="InterPro" id="IPR002213">
    <property type="entry name" value="UDP_glucos_trans"/>
</dbReference>
<dbReference type="GO" id="GO:0080044">
    <property type="term" value="F:quercetin 7-O-glucosyltransferase activity"/>
    <property type="evidence" value="ECO:0007669"/>
    <property type="project" value="TreeGrafter"/>
</dbReference>
<evidence type="ECO:0000313" key="6">
    <source>
        <dbReference type="EMBL" id="RZB57217.1"/>
    </source>
</evidence>
<comment type="caution">
    <text evidence="6">The sequence shown here is derived from an EMBL/GenBank/DDBJ whole genome shotgun (WGS) entry which is preliminary data.</text>
</comment>
<dbReference type="Gramene" id="XM_028354464.1">
    <property type="protein sequence ID" value="XP_028210265.1"/>
    <property type="gene ID" value="LOC114393198"/>
</dbReference>
<dbReference type="InterPro" id="IPR035595">
    <property type="entry name" value="UDP_glycos_trans_CS"/>
</dbReference>
<name>A0A445G7P3_GLYSO</name>